<comment type="caution">
    <text evidence="4">The sequence shown here is derived from an EMBL/GenBank/DDBJ whole genome shotgun (WGS) entry which is preliminary data.</text>
</comment>
<proteinExistence type="predicted"/>
<dbReference type="RefSeq" id="WP_344848409.1">
    <property type="nucleotide sequence ID" value="NZ_BAABDF010000007.1"/>
</dbReference>
<keyword evidence="1" id="KW-0813">Transport</keyword>
<comment type="subcellular location">
    <subcellularLocation>
        <location evidence="1">Cell inner membrane</location>
        <topology evidence="1">Multi-pass membrane protein</topology>
    </subcellularLocation>
</comment>
<dbReference type="InterPro" id="IPR010656">
    <property type="entry name" value="DctM"/>
</dbReference>
<accession>A0ABP7KJB6</accession>
<gene>
    <name evidence="4" type="ORF">GCM10022404_29340</name>
</gene>
<dbReference type="Pfam" id="PF06808">
    <property type="entry name" value="DctM"/>
    <property type="match status" value="1"/>
</dbReference>
<reference evidence="5" key="1">
    <citation type="journal article" date="2019" name="Int. J. Syst. Evol. Microbiol.">
        <title>The Global Catalogue of Microorganisms (GCM) 10K type strain sequencing project: providing services to taxonomists for standard genome sequencing and annotation.</title>
        <authorList>
            <consortium name="The Broad Institute Genomics Platform"/>
            <consortium name="The Broad Institute Genome Sequencing Center for Infectious Disease"/>
            <person name="Wu L."/>
            <person name="Ma J."/>
        </authorList>
    </citation>
    <scope>NUCLEOTIDE SEQUENCE [LARGE SCALE GENOMIC DNA]</scope>
    <source>
        <strain evidence="5">JCM 17190</strain>
    </source>
</reference>
<name>A0ABP7KJB6_9RHOB</name>
<feature type="transmembrane region" description="Helical" evidence="2">
    <location>
        <begin position="28"/>
        <end position="45"/>
    </location>
</feature>
<evidence type="ECO:0000256" key="1">
    <source>
        <dbReference type="RuleBase" id="RU369079"/>
    </source>
</evidence>
<dbReference type="Proteomes" id="UP001399917">
    <property type="component" value="Unassembled WGS sequence"/>
</dbReference>
<feature type="domain" description="TRAP C4-dicarboxylate transport system permease DctM subunit" evidence="3">
    <location>
        <begin position="2"/>
        <end position="47"/>
    </location>
</feature>
<comment type="function">
    <text evidence="1">Part of the tripartite ATP-independent periplasmic (TRAP) transport system.</text>
</comment>
<keyword evidence="1" id="KW-1003">Cell membrane</keyword>
<evidence type="ECO:0000259" key="3">
    <source>
        <dbReference type="Pfam" id="PF06808"/>
    </source>
</evidence>
<evidence type="ECO:0000256" key="2">
    <source>
        <dbReference type="SAM" id="Phobius"/>
    </source>
</evidence>
<organism evidence="4 5">
    <name type="scientific">Celeribacter arenosi</name>
    <dbReference type="NCBI Taxonomy" id="792649"/>
    <lineage>
        <taxon>Bacteria</taxon>
        <taxon>Pseudomonadati</taxon>
        <taxon>Pseudomonadota</taxon>
        <taxon>Alphaproteobacteria</taxon>
        <taxon>Rhodobacterales</taxon>
        <taxon>Roseobacteraceae</taxon>
        <taxon>Celeribacter</taxon>
    </lineage>
</organism>
<keyword evidence="2" id="KW-0812">Transmembrane</keyword>
<sequence length="60" mass="6890">MITQPYGLLLFIVSSITRQPVGRIVREVWPFKIALLVALGIITFVPDFELWFPRLLGYQG</sequence>
<protein>
    <recommendedName>
        <fullName evidence="3">TRAP C4-dicarboxylate transport system permease DctM subunit domain-containing protein</fullName>
    </recommendedName>
</protein>
<dbReference type="EMBL" id="BAABDF010000007">
    <property type="protein sequence ID" value="GAA3877698.1"/>
    <property type="molecule type" value="Genomic_DNA"/>
</dbReference>
<keyword evidence="2" id="KW-0472">Membrane</keyword>
<keyword evidence="5" id="KW-1185">Reference proteome</keyword>
<evidence type="ECO:0000313" key="5">
    <source>
        <dbReference type="Proteomes" id="UP001399917"/>
    </source>
</evidence>
<keyword evidence="2" id="KW-1133">Transmembrane helix</keyword>
<evidence type="ECO:0000313" key="4">
    <source>
        <dbReference type="EMBL" id="GAA3877698.1"/>
    </source>
</evidence>
<keyword evidence="1" id="KW-0997">Cell inner membrane</keyword>